<organism evidence="2 3">
    <name type="scientific">Planktothrix serta PCC 8927</name>
    <dbReference type="NCBI Taxonomy" id="671068"/>
    <lineage>
        <taxon>Bacteria</taxon>
        <taxon>Bacillati</taxon>
        <taxon>Cyanobacteriota</taxon>
        <taxon>Cyanophyceae</taxon>
        <taxon>Oscillatoriophycideae</taxon>
        <taxon>Oscillatoriales</taxon>
        <taxon>Microcoleaceae</taxon>
        <taxon>Planktothrix</taxon>
    </lineage>
</organism>
<comment type="caution">
    <text evidence="2">The sequence shown here is derived from an EMBL/GenBank/DDBJ whole genome shotgun (WGS) entry which is preliminary data.</text>
</comment>
<protein>
    <submittedName>
        <fullName evidence="2">Uncharacterized protein</fullName>
    </submittedName>
</protein>
<dbReference type="Proteomes" id="UP000184550">
    <property type="component" value="Unassembled WGS sequence"/>
</dbReference>
<name>A0A7Z9E2X9_9CYAN</name>
<dbReference type="InterPro" id="IPR008971">
    <property type="entry name" value="HSP40/DnaJ_pept-bd"/>
</dbReference>
<gene>
    <name evidence="2" type="ORF">PL8927_760092</name>
</gene>
<evidence type="ECO:0000313" key="2">
    <source>
        <dbReference type="EMBL" id="VXD22785.1"/>
    </source>
</evidence>
<dbReference type="OrthoDB" id="436779at2"/>
<dbReference type="AlphaFoldDB" id="A0A7Z9E2X9"/>
<dbReference type="SUPFAM" id="SSF49493">
    <property type="entry name" value="HSP40/DnaJ peptide-binding domain"/>
    <property type="match status" value="1"/>
</dbReference>
<feature type="region of interest" description="Disordered" evidence="1">
    <location>
        <begin position="1"/>
        <end position="57"/>
    </location>
</feature>
<dbReference type="Gene3D" id="2.60.260.20">
    <property type="entry name" value="Urease metallochaperone UreE, N-terminal domain"/>
    <property type="match status" value="1"/>
</dbReference>
<sequence>MSDRKHKNKPLWSSITQKAEGWKDSVSQKATNASKSLTDKATEAAKHSVSNVGEAISHKATEAGKALTEKATEAGKTIRDTTTHSVESTWKKGQDWMDYWGADGEEPLSNSNAPDWSLDELYHIFVAYQTAYQGGSQTVTLKSGKTYTVRIPPNRTEGENLRLKGAGIQGNDAFLVLHSFYNSEVNLDRQVNRLINQAPVYEQTKIRCLEAYNRLNNVQATQDFMALDLLDYLVLTSKLYSDMGQRYIIASHHSRSLTLEQCLGKALETSDLDLDEKIRLKGIYQYVRSGEPVSDLEALTKIDAIILNSSLKPDLKKYYLRGSVTSRVLTLDILIINTIYNQSLLSEADKKRYAKTYIQLREGQTVVDTLTLVALDEWMIKAEIPAIGKVIYQLIRQSNSALNNEFDSDDYLEAFKIIQETLQSILNNTQDYPATGIQTIDIAEVKIDRLAEKCYNSVARGGLGLLSGNMIIKGAVSLVEMTAKVAIAQVAQGSIPDKIKLGIPAVSETVNQSTAIGNNWMAVGSFGDGEKPIHHLLGAAFYRTIMDDIDGVSGLAEPATNKSIPQGLGLLKLLKGQPDKQRVIKDLETRMYR</sequence>
<dbReference type="RefSeq" id="WP_083625059.1">
    <property type="nucleotide sequence ID" value="NZ_LR734878.1"/>
</dbReference>
<dbReference type="GO" id="GO:0006457">
    <property type="term" value="P:protein folding"/>
    <property type="evidence" value="ECO:0007669"/>
    <property type="project" value="InterPro"/>
</dbReference>
<accession>A0A7Z9E2X9</accession>
<feature type="compositionally biased region" description="Polar residues" evidence="1">
    <location>
        <begin position="25"/>
        <end position="36"/>
    </location>
</feature>
<evidence type="ECO:0000256" key="1">
    <source>
        <dbReference type="SAM" id="MobiDB-lite"/>
    </source>
</evidence>
<evidence type="ECO:0000313" key="3">
    <source>
        <dbReference type="Proteomes" id="UP000184550"/>
    </source>
</evidence>
<proteinExistence type="predicted"/>
<dbReference type="EMBL" id="CZCU02000153">
    <property type="protein sequence ID" value="VXD22785.1"/>
    <property type="molecule type" value="Genomic_DNA"/>
</dbReference>
<reference evidence="2" key="1">
    <citation type="submission" date="2019-10" db="EMBL/GenBank/DDBJ databases">
        <authorList>
            <consortium name="Genoscope - CEA"/>
            <person name="William W."/>
        </authorList>
    </citation>
    <scope>NUCLEOTIDE SEQUENCE [LARGE SCALE GENOMIC DNA]</scope>
    <source>
        <strain evidence="2">BBR_PRJEB10992</strain>
    </source>
</reference>
<keyword evidence="3" id="KW-1185">Reference proteome</keyword>
<feature type="compositionally biased region" description="Basic and acidic residues" evidence="1">
    <location>
        <begin position="37"/>
        <end position="46"/>
    </location>
</feature>
<dbReference type="GO" id="GO:0051082">
    <property type="term" value="F:unfolded protein binding"/>
    <property type="evidence" value="ECO:0007669"/>
    <property type="project" value="InterPro"/>
</dbReference>